<reference evidence="2 3" key="1">
    <citation type="journal article" date="2015" name="Genome Biol.">
        <title>Comparative genomics of Steinernema reveals deeply conserved gene regulatory networks.</title>
        <authorList>
            <person name="Dillman A.R."/>
            <person name="Macchietto M."/>
            <person name="Porter C.F."/>
            <person name="Rogers A."/>
            <person name="Williams B."/>
            <person name="Antoshechkin I."/>
            <person name="Lee M.M."/>
            <person name="Goodwin Z."/>
            <person name="Lu X."/>
            <person name="Lewis E.E."/>
            <person name="Goodrich-Blair H."/>
            <person name="Stock S.P."/>
            <person name="Adams B.J."/>
            <person name="Sternberg P.W."/>
            <person name="Mortazavi A."/>
        </authorList>
    </citation>
    <scope>NUCLEOTIDE SEQUENCE [LARGE SCALE GENOMIC DNA]</scope>
    <source>
        <strain evidence="2 3">ALL</strain>
    </source>
</reference>
<accession>A0A4U5MGS2</accession>
<reference evidence="2 3" key="2">
    <citation type="journal article" date="2019" name="G3 (Bethesda)">
        <title>Hybrid Assembly of the Genome of the Entomopathogenic Nematode Steinernema carpocapsae Identifies the X-Chromosome.</title>
        <authorList>
            <person name="Serra L."/>
            <person name="Macchietto M."/>
            <person name="Macias-Munoz A."/>
            <person name="McGill C.J."/>
            <person name="Rodriguez I.M."/>
            <person name="Rodriguez B."/>
            <person name="Murad R."/>
            <person name="Mortazavi A."/>
        </authorList>
    </citation>
    <scope>NUCLEOTIDE SEQUENCE [LARGE SCALE GENOMIC DNA]</scope>
    <source>
        <strain evidence="2 3">ALL</strain>
    </source>
</reference>
<keyword evidence="3" id="KW-1185">Reference proteome</keyword>
<feature type="region of interest" description="Disordered" evidence="1">
    <location>
        <begin position="43"/>
        <end position="77"/>
    </location>
</feature>
<organism evidence="2 3">
    <name type="scientific">Steinernema carpocapsae</name>
    <name type="common">Entomopathogenic nematode</name>
    <dbReference type="NCBI Taxonomy" id="34508"/>
    <lineage>
        <taxon>Eukaryota</taxon>
        <taxon>Metazoa</taxon>
        <taxon>Ecdysozoa</taxon>
        <taxon>Nematoda</taxon>
        <taxon>Chromadorea</taxon>
        <taxon>Rhabditida</taxon>
        <taxon>Tylenchina</taxon>
        <taxon>Panagrolaimomorpha</taxon>
        <taxon>Strongyloidoidea</taxon>
        <taxon>Steinernematidae</taxon>
        <taxon>Steinernema</taxon>
    </lineage>
</organism>
<gene>
    <name evidence="2" type="ORF">L596_024437</name>
</gene>
<evidence type="ECO:0000256" key="1">
    <source>
        <dbReference type="SAM" id="MobiDB-lite"/>
    </source>
</evidence>
<dbReference type="Proteomes" id="UP000298663">
    <property type="component" value="Unassembled WGS sequence"/>
</dbReference>
<evidence type="ECO:0000313" key="3">
    <source>
        <dbReference type="Proteomes" id="UP000298663"/>
    </source>
</evidence>
<evidence type="ECO:0000313" key="2">
    <source>
        <dbReference type="EMBL" id="TKR68454.1"/>
    </source>
</evidence>
<protein>
    <submittedName>
        <fullName evidence="2">Uncharacterized protein</fullName>
    </submittedName>
</protein>
<proteinExistence type="predicted"/>
<dbReference type="EMBL" id="AZBU02000008">
    <property type="protein sequence ID" value="TKR68454.1"/>
    <property type="molecule type" value="Genomic_DNA"/>
</dbReference>
<comment type="caution">
    <text evidence="2">The sequence shown here is derived from an EMBL/GenBank/DDBJ whole genome shotgun (WGS) entry which is preliminary data.</text>
</comment>
<sequence>MESRLERILKLASELVELQESHRSAFARSSQVVSTTDEIIAVSRRPRIPQDGVSQRNRETGGGYGSQAGLPEDVGSSETEQLLLGVIERVDVGDHDHPCSYQRRNAS</sequence>
<dbReference type="AlphaFoldDB" id="A0A4U5MGS2"/>
<name>A0A4U5MGS2_STECR</name>